<dbReference type="Proteomes" id="UP000603865">
    <property type="component" value="Unassembled WGS sequence"/>
</dbReference>
<proteinExistence type="predicted"/>
<feature type="compositionally biased region" description="Low complexity" evidence="1">
    <location>
        <begin position="19"/>
        <end position="30"/>
    </location>
</feature>
<dbReference type="AlphaFoldDB" id="A0A918F5H3"/>
<organism evidence="2 3">
    <name type="scientific">Deinococcus ruber</name>
    <dbReference type="NCBI Taxonomy" id="1848197"/>
    <lineage>
        <taxon>Bacteria</taxon>
        <taxon>Thermotogati</taxon>
        <taxon>Deinococcota</taxon>
        <taxon>Deinococci</taxon>
        <taxon>Deinococcales</taxon>
        <taxon>Deinococcaceae</taxon>
        <taxon>Deinococcus</taxon>
    </lineage>
</organism>
<reference evidence="2" key="1">
    <citation type="journal article" date="2014" name="Int. J. Syst. Evol. Microbiol.">
        <title>Complete genome sequence of Corynebacterium casei LMG S-19264T (=DSM 44701T), isolated from a smear-ripened cheese.</title>
        <authorList>
            <consortium name="US DOE Joint Genome Institute (JGI-PGF)"/>
            <person name="Walter F."/>
            <person name="Albersmeier A."/>
            <person name="Kalinowski J."/>
            <person name="Ruckert C."/>
        </authorList>
    </citation>
    <scope>NUCLEOTIDE SEQUENCE</scope>
    <source>
        <strain evidence="2">JCM 31311</strain>
    </source>
</reference>
<feature type="compositionally biased region" description="Low complexity" evidence="1">
    <location>
        <begin position="120"/>
        <end position="129"/>
    </location>
</feature>
<dbReference type="EMBL" id="BMQL01000011">
    <property type="protein sequence ID" value="GGR09767.1"/>
    <property type="molecule type" value="Genomic_DNA"/>
</dbReference>
<reference evidence="2" key="2">
    <citation type="submission" date="2020-09" db="EMBL/GenBank/DDBJ databases">
        <authorList>
            <person name="Sun Q."/>
            <person name="Ohkuma M."/>
        </authorList>
    </citation>
    <scope>NUCLEOTIDE SEQUENCE</scope>
    <source>
        <strain evidence="2">JCM 31311</strain>
    </source>
</reference>
<accession>A0A918F5H3</accession>
<name>A0A918F5H3_9DEIO</name>
<evidence type="ECO:0000256" key="1">
    <source>
        <dbReference type="SAM" id="MobiDB-lite"/>
    </source>
</evidence>
<feature type="region of interest" description="Disordered" evidence="1">
    <location>
        <begin position="110"/>
        <end position="129"/>
    </location>
</feature>
<sequence length="329" mass="32721">MVQQASGPAAPTRSIVQQSSTGETTSAAAAPVRGIVQQSTAAAPTTTPVRQGLVSLAAPQQTQDGTAPSAGLISRTADTAAPATAGGLHVQSSSDSVSSATRTAGGLVALSGTPQESAGTTAAQPAQVPPQQAATVLGAPVASAPTSPYPMGSMLKATINNGVLFATVEGTTTQGVLSGQDQQYVYATAEDGSVWRGTPRLLSSGRIGVTFDRALVKGVTLNTTADATDDSGLPGIKAESHTDTPKLAAQAFQALLSGAKSFAQTSLQGETSITANGTIVSSAAKPNFWVTLGGALAGSLSLPSPQITQVDVTSLAKGTPVVLVMRGEE</sequence>
<feature type="region of interest" description="Disordered" evidence="1">
    <location>
        <begin position="1"/>
        <end position="31"/>
    </location>
</feature>
<evidence type="ECO:0000313" key="3">
    <source>
        <dbReference type="Proteomes" id="UP000603865"/>
    </source>
</evidence>
<keyword evidence="3" id="KW-1185">Reference proteome</keyword>
<gene>
    <name evidence="2" type="ORF">GCM10008957_23160</name>
</gene>
<protein>
    <submittedName>
        <fullName evidence="2">Uncharacterized protein</fullName>
    </submittedName>
</protein>
<evidence type="ECO:0000313" key="2">
    <source>
        <dbReference type="EMBL" id="GGR09767.1"/>
    </source>
</evidence>
<comment type="caution">
    <text evidence="2">The sequence shown here is derived from an EMBL/GenBank/DDBJ whole genome shotgun (WGS) entry which is preliminary data.</text>
</comment>